<evidence type="ECO:0000313" key="4">
    <source>
        <dbReference type="EMBL" id="QPD04858.1"/>
    </source>
</evidence>
<accession>A0A7S8FFE4</accession>
<dbReference type="InterPro" id="IPR036679">
    <property type="entry name" value="FlgN-like_sf"/>
</dbReference>
<organism evidence="4 5">
    <name type="scientific">Candidatus Nitrospira kreftii</name>
    <dbReference type="NCBI Taxonomy" id="2652173"/>
    <lineage>
        <taxon>Bacteria</taxon>
        <taxon>Pseudomonadati</taxon>
        <taxon>Nitrospirota</taxon>
        <taxon>Nitrospiria</taxon>
        <taxon>Nitrospirales</taxon>
        <taxon>Nitrospiraceae</taxon>
        <taxon>Nitrospira</taxon>
    </lineage>
</organism>
<dbReference type="KEGG" id="nkf:Nkreftii_002632"/>
<dbReference type="GO" id="GO:0044780">
    <property type="term" value="P:bacterial-type flagellum assembly"/>
    <property type="evidence" value="ECO:0007669"/>
    <property type="project" value="InterPro"/>
</dbReference>
<evidence type="ECO:0008006" key="6">
    <source>
        <dbReference type="Google" id="ProtNLM"/>
    </source>
</evidence>
<dbReference type="Gene3D" id="1.20.58.300">
    <property type="entry name" value="FlgN-like"/>
    <property type="match status" value="1"/>
</dbReference>
<proteinExistence type="inferred from homology"/>
<name>A0A7S8FFE4_9BACT</name>
<evidence type="ECO:0000256" key="2">
    <source>
        <dbReference type="ARBA" id="ARBA00007703"/>
    </source>
</evidence>
<evidence type="ECO:0000313" key="5">
    <source>
        <dbReference type="Proteomes" id="UP000593737"/>
    </source>
</evidence>
<dbReference type="EMBL" id="CP047423">
    <property type="protein sequence ID" value="QPD04858.1"/>
    <property type="molecule type" value="Genomic_DNA"/>
</dbReference>
<sequence>MGRLSIVNVSGSLDQLIDLIARESAQCELLAQNIRHERDAIKRMALDEFISINQARVSILECLSGLKEEFNAFVRDLAVTHDVPETARTLPNILQRMKIPHTQAIVHQYERLAEQVRTVQQDIAVNQVLVNNIQSFLVRALEAHRQPAPESDVYSILGGRNTNGMPATLIRRKG</sequence>
<comment type="function">
    <text evidence="1">Required for the efficient initiation of filament assembly.</text>
</comment>
<evidence type="ECO:0000256" key="3">
    <source>
        <dbReference type="ARBA" id="ARBA00022795"/>
    </source>
</evidence>
<evidence type="ECO:0000256" key="1">
    <source>
        <dbReference type="ARBA" id="ARBA00002397"/>
    </source>
</evidence>
<protein>
    <recommendedName>
        <fullName evidence="6">Flagellar protein FlgN</fullName>
    </recommendedName>
</protein>
<dbReference type="Pfam" id="PF05130">
    <property type="entry name" value="FlgN"/>
    <property type="match status" value="1"/>
</dbReference>
<dbReference type="AlphaFoldDB" id="A0A7S8FFE4"/>
<dbReference type="Proteomes" id="UP000593737">
    <property type="component" value="Chromosome"/>
</dbReference>
<dbReference type="SUPFAM" id="SSF140566">
    <property type="entry name" value="FlgN-like"/>
    <property type="match status" value="1"/>
</dbReference>
<gene>
    <name evidence="4" type="ORF">Nkreftii_002632</name>
</gene>
<keyword evidence="3" id="KW-1005">Bacterial flagellum biogenesis</keyword>
<dbReference type="InterPro" id="IPR007809">
    <property type="entry name" value="FlgN-like"/>
</dbReference>
<reference evidence="4 5" key="1">
    <citation type="journal article" date="2020" name="ISME J.">
        <title>Enrichment and physiological characterization of a novel comammox Nitrospira indicates ammonium inhibition of complete nitrification.</title>
        <authorList>
            <person name="Sakoula D."/>
            <person name="Koch H."/>
            <person name="Frank J."/>
            <person name="Jetten M.S.M."/>
            <person name="van Kessel M.A.H.J."/>
            <person name="Lucker S."/>
        </authorList>
    </citation>
    <scope>NUCLEOTIDE SEQUENCE [LARGE SCALE GENOMIC DNA]</scope>
    <source>
        <strain evidence="4">Comreactor17</strain>
    </source>
</reference>
<comment type="similarity">
    <text evidence="2">Belongs to the FlgN family.</text>
</comment>